<dbReference type="PANTHER" id="PTHR35910">
    <property type="entry name" value="2EXR DOMAIN-CONTAINING PROTEIN"/>
    <property type="match status" value="1"/>
</dbReference>
<accession>A0A8H5T1N7</accession>
<dbReference type="InterPro" id="IPR045518">
    <property type="entry name" value="2EXR"/>
</dbReference>
<dbReference type="Pfam" id="PF20150">
    <property type="entry name" value="2EXR"/>
    <property type="match status" value="1"/>
</dbReference>
<keyword evidence="3" id="KW-1185">Reference proteome</keyword>
<name>A0A8H5T1N7_FUSHE</name>
<comment type="caution">
    <text evidence="2">The sequence shown here is derived from an EMBL/GenBank/DDBJ whole genome shotgun (WGS) entry which is preliminary data.</text>
</comment>
<gene>
    <name evidence="2" type="ORF">FHETE_8625</name>
</gene>
<evidence type="ECO:0000313" key="3">
    <source>
        <dbReference type="Proteomes" id="UP000567885"/>
    </source>
</evidence>
<proteinExistence type="predicted"/>
<sequence>MDPSAPARSLFARVYDVVACPFQKLQSVFPRISGKLDVNFTTRDGRQMFSFKAEVGEPKAVGDARPHPATTFHRFIELPPEIRVLIWELSLQEPRVFRLGPGSGDMMIDLERRWVPIMVPHKPPAPARACRESQALFRAGAKQLFGMNEGVYKSLWFVPSRDIVYWDTDINDADTLLNFAPDYLNLQNVAVDWPGDNELELYCLLKEVFERFPDIARLIIVMTHIPLPSGDVKFTHIRDNDPMHIAFQDDWLDWDELRDLIEIWLPDDHNKINAQSIEGVEVSLVRD</sequence>
<protein>
    <recommendedName>
        <fullName evidence="1">2EXR domain-containing protein</fullName>
    </recommendedName>
</protein>
<dbReference type="Proteomes" id="UP000567885">
    <property type="component" value="Unassembled WGS sequence"/>
</dbReference>
<dbReference type="PANTHER" id="PTHR35910:SF6">
    <property type="entry name" value="2EXR DOMAIN-CONTAINING PROTEIN"/>
    <property type="match status" value="1"/>
</dbReference>
<evidence type="ECO:0000259" key="1">
    <source>
        <dbReference type="Pfam" id="PF20150"/>
    </source>
</evidence>
<organism evidence="2 3">
    <name type="scientific">Fusarium heterosporum</name>
    <dbReference type="NCBI Taxonomy" id="42747"/>
    <lineage>
        <taxon>Eukaryota</taxon>
        <taxon>Fungi</taxon>
        <taxon>Dikarya</taxon>
        <taxon>Ascomycota</taxon>
        <taxon>Pezizomycotina</taxon>
        <taxon>Sordariomycetes</taxon>
        <taxon>Hypocreomycetidae</taxon>
        <taxon>Hypocreales</taxon>
        <taxon>Nectriaceae</taxon>
        <taxon>Fusarium</taxon>
        <taxon>Fusarium heterosporum species complex</taxon>
    </lineage>
</organism>
<evidence type="ECO:0000313" key="2">
    <source>
        <dbReference type="EMBL" id="KAF5660960.1"/>
    </source>
</evidence>
<reference evidence="2 3" key="1">
    <citation type="submission" date="2020-05" db="EMBL/GenBank/DDBJ databases">
        <title>Identification and distribution of gene clusters putatively required for synthesis of sphingolipid metabolism inhibitors in phylogenetically diverse species of the filamentous fungus Fusarium.</title>
        <authorList>
            <person name="Kim H.-S."/>
            <person name="Busman M."/>
            <person name="Brown D.W."/>
            <person name="Divon H."/>
            <person name="Uhlig S."/>
            <person name="Proctor R.H."/>
        </authorList>
    </citation>
    <scope>NUCLEOTIDE SEQUENCE [LARGE SCALE GENOMIC DNA]</scope>
    <source>
        <strain evidence="2 3">NRRL 20693</strain>
    </source>
</reference>
<feature type="domain" description="2EXR" evidence="1">
    <location>
        <begin position="72"/>
        <end position="164"/>
    </location>
</feature>
<dbReference type="EMBL" id="JAAGWQ010000186">
    <property type="protein sequence ID" value="KAF5660960.1"/>
    <property type="molecule type" value="Genomic_DNA"/>
</dbReference>
<dbReference type="OrthoDB" id="3561261at2759"/>
<dbReference type="AlphaFoldDB" id="A0A8H5T1N7"/>